<dbReference type="RefSeq" id="WP_200685835.1">
    <property type="nucleotide sequence ID" value="NZ_JAEPRQ010000003.1"/>
</dbReference>
<keyword evidence="3" id="KW-1185">Reference proteome</keyword>
<dbReference type="EMBL" id="JAEPRQ010000003">
    <property type="protein sequence ID" value="MBK4216165.1"/>
    <property type="molecule type" value="Genomic_DNA"/>
</dbReference>
<sequence length="350" mass="38912">MGKILRLMAVFLVATSFLKGPVMAQSSNIDHGYYAIIQTEGLAWALHVNDLFMRENGDRGYATSNGNIGLGLQPGKNQISLLFSPLTGEKSPDGDFLFELRDGVMISISIERRNFGTQDSFEINPIKLRYNAAEGAFVNEDKTTAGLDRVMAQPDMSSDGNFTITDLPPQSIVFDTGERIGGYRLDFDLVLNDDDLRPFHWSRDAVVMTDTPETRRGLMQAYQRLHDQIARGDGPAIFREARPIWDTTAYMLTSSSKNAEEFVENTELGLDRFQRTQPDGSELQPLSLIGPLESASIQFMAGGRLVRFRPDPIFWGLPPNGDENGTDSFPVVFYQNASGEWHIADVNTGL</sequence>
<accession>A0A934VZS9</accession>
<evidence type="ECO:0000256" key="1">
    <source>
        <dbReference type="SAM" id="SignalP"/>
    </source>
</evidence>
<dbReference type="Proteomes" id="UP000640485">
    <property type="component" value="Unassembled WGS sequence"/>
</dbReference>
<comment type="caution">
    <text evidence="2">The sequence shown here is derived from an EMBL/GenBank/DDBJ whole genome shotgun (WGS) entry which is preliminary data.</text>
</comment>
<reference evidence="2" key="1">
    <citation type="submission" date="2021-01" db="EMBL/GenBank/DDBJ databases">
        <title>Paracoccus amoyensis sp. nov., isolated from the surface seawater along the coast of Xiamen Island, China.</title>
        <authorList>
            <person name="Lyu L."/>
        </authorList>
    </citation>
    <scope>NUCLEOTIDE SEQUENCE</scope>
    <source>
        <strain evidence="2">MJ17</strain>
    </source>
</reference>
<evidence type="ECO:0000313" key="3">
    <source>
        <dbReference type="Proteomes" id="UP000640485"/>
    </source>
</evidence>
<protein>
    <submittedName>
        <fullName evidence="2">Uncharacterized protein</fullName>
    </submittedName>
</protein>
<name>A0A934VZS9_9RHOB</name>
<organism evidence="2 3">
    <name type="scientific">Paracoccus caeni</name>
    <dbReference type="NCBI Taxonomy" id="657651"/>
    <lineage>
        <taxon>Bacteria</taxon>
        <taxon>Pseudomonadati</taxon>
        <taxon>Pseudomonadota</taxon>
        <taxon>Alphaproteobacteria</taxon>
        <taxon>Rhodobacterales</taxon>
        <taxon>Paracoccaceae</taxon>
        <taxon>Paracoccus</taxon>
    </lineage>
</organism>
<dbReference type="AlphaFoldDB" id="A0A934VZS9"/>
<feature type="signal peptide" evidence="1">
    <location>
        <begin position="1"/>
        <end position="24"/>
    </location>
</feature>
<feature type="chain" id="PRO_5036882583" evidence="1">
    <location>
        <begin position="25"/>
        <end position="350"/>
    </location>
</feature>
<keyword evidence="1" id="KW-0732">Signal</keyword>
<gene>
    <name evidence="2" type="ORF">JJJ17_09535</name>
</gene>
<evidence type="ECO:0000313" key="2">
    <source>
        <dbReference type="EMBL" id="MBK4216165.1"/>
    </source>
</evidence>
<proteinExistence type="predicted"/>